<evidence type="ECO:0000256" key="1">
    <source>
        <dbReference type="SAM" id="MobiDB-lite"/>
    </source>
</evidence>
<feature type="compositionally biased region" description="Polar residues" evidence="1">
    <location>
        <begin position="156"/>
        <end position="167"/>
    </location>
</feature>
<sequence length="215" mass="21680">MAQPGYAPNVGTGVDVAASSTRANPTGWGSQLPGQLPAAPVVTPATNVPQSTRSAIPIYQNVTLGVTPGNPGTGLNNPFIQPVGWSATAGFSYSTPAPISYATTSTPPYVTQVPAPTVTQAPAGSVFMAPASVAPPLTSVPAMTTSATTSYQQGTAGQTAYWSQPQPHGNPALATSLPPPVTAQSAPVATTDHPATVLSSQPLLRSPVNFLVNIL</sequence>
<organism evidence="2 3">
    <name type="scientific">Phytophthora citrophthora</name>
    <dbReference type="NCBI Taxonomy" id="4793"/>
    <lineage>
        <taxon>Eukaryota</taxon>
        <taxon>Sar</taxon>
        <taxon>Stramenopiles</taxon>
        <taxon>Oomycota</taxon>
        <taxon>Peronosporomycetes</taxon>
        <taxon>Peronosporales</taxon>
        <taxon>Peronosporaceae</taxon>
        <taxon>Phytophthora</taxon>
    </lineage>
</organism>
<proteinExistence type="predicted"/>
<comment type="caution">
    <text evidence="2">The sequence shown here is derived from an EMBL/GenBank/DDBJ whole genome shotgun (WGS) entry which is preliminary data.</text>
</comment>
<gene>
    <name evidence="2" type="ORF">P3T76_006884</name>
</gene>
<dbReference type="Proteomes" id="UP001259832">
    <property type="component" value="Unassembled WGS sequence"/>
</dbReference>
<evidence type="ECO:0000313" key="3">
    <source>
        <dbReference type="Proteomes" id="UP001259832"/>
    </source>
</evidence>
<feature type="region of interest" description="Disordered" evidence="1">
    <location>
        <begin position="156"/>
        <end position="187"/>
    </location>
</feature>
<reference evidence="2" key="1">
    <citation type="submission" date="2023-08" db="EMBL/GenBank/DDBJ databases">
        <title>Reference Genome Resource for the Citrus Pathogen Phytophthora citrophthora.</title>
        <authorList>
            <person name="Moller H."/>
            <person name="Coetzee B."/>
            <person name="Rose L.J."/>
            <person name="Van Niekerk J.M."/>
        </authorList>
    </citation>
    <scope>NUCLEOTIDE SEQUENCE</scope>
    <source>
        <strain evidence="2">STE-U-9442</strain>
    </source>
</reference>
<evidence type="ECO:0000313" key="2">
    <source>
        <dbReference type="EMBL" id="KAK1941820.1"/>
    </source>
</evidence>
<dbReference type="EMBL" id="JASMQC010000011">
    <property type="protein sequence ID" value="KAK1941820.1"/>
    <property type="molecule type" value="Genomic_DNA"/>
</dbReference>
<protein>
    <submittedName>
        <fullName evidence="2">Uncharacterized protein</fullName>
    </submittedName>
</protein>
<keyword evidence="3" id="KW-1185">Reference proteome</keyword>
<dbReference type="AlphaFoldDB" id="A0AAD9GNR6"/>
<name>A0AAD9GNR6_9STRA</name>
<accession>A0AAD9GNR6</accession>